<evidence type="ECO:0000313" key="1">
    <source>
        <dbReference type="EMBL" id="AKS44888.1"/>
    </source>
</evidence>
<dbReference type="InterPro" id="IPR005303">
    <property type="entry name" value="MOCOS_middle"/>
</dbReference>
<dbReference type="OrthoDB" id="581532at2"/>
<dbReference type="InterPro" id="IPR005302">
    <property type="entry name" value="MoCF_Sase_C"/>
</dbReference>
<dbReference type="Proteomes" id="UP000067444">
    <property type="component" value="Chromosome"/>
</dbReference>
<dbReference type="Pfam" id="PF03473">
    <property type="entry name" value="MOSC"/>
    <property type="match status" value="1"/>
</dbReference>
<dbReference type="RefSeq" id="WP_049833330.1">
    <property type="nucleotide sequence ID" value="NZ_CP012160.1"/>
</dbReference>
<accession>A0A0K0Y1R4</accession>
<dbReference type="SUPFAM" id="SSF50800">
    <property type="entry name" value="PK beta-barrel domain-like"/>
    <property type="match status" value="1"/>
</dbReference>
<proteinExistence type="predicted"/>
<dbReference type="GO" id="GO:0003824">
    <property type="term" value="F:catalytic activity"/>
    <property type="evidence" value="ECO:0007669"/>
    <property type="project" value="InterPro"/>
</dbReference>
<evidence type="ECO:0000313" key="2">
    <source>
        <dbReference type="Proteomes" id="UP000067444"/>
    </source>
</evidence>
<dbReference type="Gene3D" id="2.40.33.20">
    <property type="entry name" value="PK beta-barrel domain-like"/>
    <property type="match status" value="1"/>
</dbReference>
<dbReference type="STRING" id="1458307.OSB_03200"/>
<protein>
    <submittedName>
        <fullName evidence="1">MOSC domain protein</fullName>
    </submittedName>
</protein>
<sequence>MGTVAELWRHPIKSHGRETLAAVDLQTGKCLPWDRHWAVTHDVSKYDGSGWARCQNFMIGTRTPKLAGIWAELDNASGQITLRHQDIGSITFDPNEDADTFLKWVAPLCPADRAVPTGIVAADGRGMTDSDYPSVSIMTRSSHAAVETAIGTPLELERWRGNIWLDGPQPFEELEWIGKTIRIGSAELEIREPIKRCMHTASNPVTGERDADTLGTLKSTFGHQYFGIYAVVTKDGHVALGDQAEVL</sequence>
<dbReference type="GO" id="GO:0030151">
    <property type="term" value="F:molybdenum ion binding"/>
    <property type="evidence" value="ECO:0007669"/>
    <property type="project" value="InterPro"/>
</dbReference>
<dbReference type="EMBL" id="CP012160">
    <property type="protein sequence ID" value="AKS44888.1"/>
    <property type="molecule type" value="Genomic_DNA"/>
</dbReference>
<dbReference type="PROSITE" id="PS51340">
    <property type="entry name" value="MOSC"/>
    <property type="match status" value="1"/>
</dbReference>
<organism evidence="1 2">
    <name type="scientific">Octadecabacter temperatus</name>
    <dbReference type="NCBI Taxonomy" id="1458307"/>
    <lineage>
        <taxon>Bacteria</taxon>
        <taxon>Pseudomonadati</taxon>
        <taxon>Pseudomonadota</taxon>
        <taxon>Alphaproteobacteria</taxon>
        <taxon>Rhodobacterales</taxon>
        <taxon>Roseobacteraceae</taxon>
        <taxon>Octadecabacter</taxon>
    </lineage>
</organism>
<dbReference type="GO" id="GO:0030170">
    <property type="term" value="F:pyridoxal phosphate binding"/>
    <property type="evidence" value="ECO:0007669"/>
    <property type="project" value="InterPro"/>
</dbReference>
<name>A0A0K0Y1R4_9RHOB</name>
<dbReference type="AlphaFoldDB" id="A0A0K0Y1R4"/>
<dbReference type="InterPro" id="IPR011037">
    <property type="entry name" value="Pyrv_Knase-like_insert_dom_sf"/>
</dbReference>
<reference evidence="1 2" key="1">
    <citation type="journal article" date="2015" name="Genome Announc.">
        <title>Closed Genome Sequence of Octadecabacter temperatus SB1, the First Mesophilic Species of the Genus Octadecabacter.</title>
        <authorList>
            <person name="Voget S."/>
            <person name="Billerbeck S."/>
            <person name="Simon M."/>
            <person name="Daniel R."/>
        </authorList>
    </citation>
    <scope>NUCLEOTIDE SEQUENCE [LARGE SCALE GENOMIC DNA]</scope>
    <source>
        <strain evidence="1 2">SB1</strain>
    </source>
</reference>
<dbReference type="Pfam" id="PF03476">
    <property type="entry name" value="MOSC_N"/>
    <property type="match status" value="1"/>
</dbReference>
<dbReference type="PATRIC" id="fig|1458307.3.peg.323"/>
<dbReference type="KEGG" id="otm:OSB_03200"/>
<keyword evidence="2" id="KW-1185">Reference proteome</keyword>
<gene>
    <name evidence="1" type="ORF">OSB_03200</name>
</gene>